<dbReference type="GeneID" id="94029351"/>
<proteinExistence type="predicted"/>
<dbReference type="Pfam" id="PF14056">
    <property type="entry name" value="DUF4250"/>
    <property type="match status" value="1"/>
</dbReference>
<gene>
    <name evidence="1" type="ORF">SAMN06265364_13211</name>
</gene>
<evidence type="ECO:0000313" key="2">
    <source>
        <dbReference type="Proteomes" id="UP000198427"/>
    </source>
</evidence>
<dbReference type="KEGG" id="pje:CRM71_08025"/>
<reference evidence="1 2" key="1">
    <citation type="submission" date="2017-06" db="EMBL/GenBank/DDBJ databases">
        <authorList>
            <person name="Varghese N."/>
            <person name="Submissions S."/>
        </authorList>
    </citation>
    <scope>NUCLEOTIDE SEQUENCE [LARGE SCALE GENOMIC DNA]</scope>
    <source>
        <strain evidence="1 2">DSM 26989</strain>
    </source>
</reference>
<dbReference type="RefSeq" id="WP_009013122.1">
    <property type="nucleotide sequence ID" value="NZ_CALLVZ010000051.1"/>
</dbReference>
<accession>A0A2K9HKM1</accession>
<dbReference type="AlphaFoldDB" id="A0A2K9HKM1"/>
<dbReference type="EMBL" id="FZNZ01000032">
    <property type="protein sequence ID" value="SNS04242.1"/>
    <property type="molecule type" value="Genomic_DNA"/>
</dbReference>
<dbReference type="InterPro" id="IPR025346">
    <property type="entry name" value="DUF4250"/>
</dbReference>
<evidence type="ECO:0000313" key="1">
    <source>
        <dbReference type="EMBL" id="SNS04242.1"/>
    </source>
</evidence>
<name>A0A2K9HKM1_9BACT</name>
<keyword evidence="2" id="KW-1185">Reference proteome</keyword>
<dbReference type="Proteomes" id="UP000198427">
    <property type="component" value="Unassembled WGS sequence"/>
</dbReference>
<comment type="caution">
    <text evidence="1">The sequence shown here is derived from an EMBL/GenBank/DDBJ whole genome shotgun (WGS) entry which is preliminary data.</text>
</comment>
<dbReference type="OrthoDB" id="1073087at2"/>
<sequence length="66" mass="7811">MDHLPKDPEILVSSVNMLLRDEEFDSLESLCYNFNEDAERLKAYLHDAGYVYSEEQHQFRPIGFDE</sequence>
<organism evidence="1 2">
    <name type="scientific">Prevotella jejuni</name>
    <dbReference type="NCBI Taxonomy" id="1177574"/>
    <lineage>
        <taxon>Bacteria</taxon>
        <taxon>Pseudomonadati</taxon>
        <taxon>Bacteroidota</taxon>
        <taxon>Bacteroidia</taxon>
        <taxon>Bacteroidales</taxon>
        <taxon>Prevotellaceae</taxon>
        <taxon>Prevotella</taxon>
    </lineage>
</organism>
<protein>
    <submittedName>
        <fullName evidence="1">Uncharacterized protein</fullName>
    </submittedName>
</protein>